<dbReference type="AlphaFoldDB" id="A0A6H1TYP4"/>
<gene>
    <name evidence="1" type="ORF">HCG48_12295</name>
</gene>
<dbReference type="RefSeq" id="WP_168569421.1">
    <property type="nucleotide sequence ID" value="NZ_CP051167.1"/>
</dbReference>
<organism evidence="1 2">
    <name type="scientific">Oxynema aestuarii AP17</name>
    <dbReference type="NCBI Taxonomy" id="2064643"/>
    <lineage>
        <taxon>Bacteria</taxon>
        <taxon>Bacillati</taxon>
        <taxon>Cyanobacteriota</taxon>
        <taxon>Cyanophyceae</taxon>
        <taxon>Oscillatoriophycideae</taxon>
        <taxon>Oscillatoriales</taxon>
        <taxon>Oscillatoriaceae</taxon>
        <taxon>Oxynema</taxon>
        <taxon>Oxynema aestuarii</taxon>
    </lineage>
</organism>
<evidence type="ECO:0000313" key="2">
    <source>
        <dbReference type="Proteomes" id="UP000500857"/>
    </source>
</evidence>
<dbReference type="Proteomes" id="UP000500857">
    <property type="component" value="Chromosome"/>
</dbReference>
<dbReference type="EMBL" id="CP051167">
    <property type="protein sequence ID" value="QIZ71267.1"/>
    <property type="molecule type" value="Genomic_DNA"/>
</dbReference>
<keyword evidence="2" id="KW-1185">Reference proteome</keyword>
<dbReference type="KEGG" id="oxy:HCG48_12295"/>
<name>A0A6H1TYP4_9CYAN</name>
<reference evidence="1 2" key="1">
    <citation type="submission" date="2020-04" db="EMBL/GenBank/DDBJ databases">
        <authorList>
            <person name="Basu S."/>
            <person name="Maruthanayagam V."/>
            <person name="Chakraborty S."/>
            <person name="Pramanik A."/>
            <person name="Mukherjee J."/>
            <person name="Brink B."/>
        </authorList>
    </citation>
    <scope>NUCLEOTIDE SEQUENCE [LARGE SCALE GENOMIC DNA]</scope>
    <source>
        <strain evidence="1 2">AP17</strain>
    </source>
</reference>
<proteinExistence type="predicted"/>
<protein>
    <submittedName>
        <fullName evidence="1">Uncharacterized protein</fullName>
    </submittedName>
</protein>
<evidence type="ECO:0000313" key="1">
    <source>
        <dbReference type="EMBL" id="QIZ71267.1"/>
    </source>
</evidence>
<sequence length="74" mass="8103">MTVPELKGRGFSRDRECNDFPLGELRHYPTRGSGLGGFDVDLCKEAIAFSGVGSRPRAIFGRGDRSKITSIWAS</sequence>
<accession>A0A6H1TYP4</accession>